<sequence length="334" mass="36905">MGKSLVTGVDIGHHSIKAVVLKPKGESYSLVGYQEIVVSEDIFADNHTLNYQKIVKKLKELKKGLPLFSRKVALAVPDNAVISKVLQIDSELDASEQEFAVYQAFSHQSPLPIEELSLDFVVTGEKTLGRSSSLTYQVYATRREVIDNRLSAMSKAGFEPLLFDMQIHGLLNIWQWVSRAQQRTDWMLVDVGFSQTSLCIDFADKTPFYKDIPLGTRQLVAATSGGNADLTSPQAHFIQELVERLARQIQLFLSLQGHQPLAGIWLSGGGAATEGLAQAISERLVLPCELFNPLAEFTCRASLRRQPQVDLQRFSTAAGLALRGLNWLENGHAA</sequence>
<dbReference type="InterPro" id="IPR005883">
    <property type="entry name" value="PilM"/>
</dbReference>
<dbReference type="Gene3D" id="3.30.420.40">
    <property type="match status" value="2"/>
</dbReference>
<dbReference type="Proteomes" id="UP000057088">
    <property type="component" value="Chromosome 2"/>
</dbReference>
<dbReference type="PIRSF" id="PIRSF019169">
    <property type="entry name" value="PilM"/>
    <property type="match status" value="1"/>
</dbReference>
<dbReference type="RefSeq" id="WP_061057154.1">
    <property type="nucleotide sequence ID" value="NZ_CABLBX010000007.1"/>
</dbReference>
<dbReference type="InterPro" id="IPR050696">
    <property type="entry name" value="FtsA/MreB"/>
</dbReference>
<evidence type="ECO:0000313" key="2">
    <source>
        <dbReference type="EMBL" id="SUP19179.1"/>
    </source>
</evidence>
<dbReference type="EMBL" id="UHIP01000001">
    <property type="protein sequence ID" value="SUP19179.1"/>
    <property type="molecule type" value="Genomic_DNA"/>
</dbReference>
<evidence type="ECO:0000313" key="3">
    <source>
        <dbReference type="Proteomes" id="UP000057088"/>
    </source>
</evidence>
<dbReference type="AlphaFoldDB" id="A0AAX2LLW6"/>
<accession>A0AAX2LLW6</accession>
<dbReference type="CDD" id="cd24049">
    <property type="entry name" value="ASKHA_NBD_PilM"/>
    <property type="match status" value="1"/>
</dbReference>
<reference evidence="2 4" key="3">
    <citation type="submission" date="2018-06" db="EMBL/GenBank/DDBJ databases">
        <authorList>
            <consortium name="Pathogen Informatics"/>
            <person name="Doyle S."/>
        </authorList>
    </citation>
    <scope>NUCLEOTIDE SEQUENCE [LARGE SCALE GENOMIC DNA]</scope>
    <source>
        <strain evidence="2 4">NCTC11327</strain>
    </source>
</reference>
<organism evidence="2 4">
    <name type="scientific">Vibrio fluvialis</name>
    <dbReference type="NCBI Taxonomy" id="676"/>
    <lineage>
        <taxon>Bacteria</taxon>
        <taxon>Pseudomonadati</taxon>
        <taxon>Pseudomonadota</taxon>
        <taxon>Gammaproteobacteria</taxon>
        <taxon>Vibrionales</taxon>
        <taxon>Vibrionaceae</taxon>
        <taxon>Vibrio</taxon>
    </lineage>
</organism>
<gene>
    <name evidence="1" type="ORF">AL536_21810</name>
    <name evidence="2" type="ORF">NCTC11327_00138</name>
</gene>
<dbReference type="GeneID" id="29386956"/>
<dbReference type="InterPro" id="IPR043129">
    <property type="entry name" value="ATPase_NBD"/>
</dbReference>
<protein>
    <submittedName>
        <fullName evidence="2">Fimbrial assembly protein PilM</fullName>
    </submittedName>
    <submittedName>
        <fullName evidence="1">Pilus assembly protein PilM</fullName>
    </submittedName>
</protein>
<evidence type="ECO:0000313" key="4">
    <source>
        <dbReference type="Proteomes" id="UP000254626"/>
    </source>
</evidence>
<dbReference type="SUPFAM" id="SSF53067">
    <property type="entry name" value="Actin-like ATPase domain"/>
    <property type="match status" value="2"/>
</dbReference>
<keyword evidence="3" id="KW-1185">Reference proteome</keyword>
<reference evidence="1" key="2">
    <citation type="submission" date="2018-01" db="EMBL/GenBank/DDBJ databases">
        <title>FDA dAtabase for Regulatory Grade micrObial Sequences (FDA-ARGOS): Supporting development and validation of Infectious Disease Dx tests.</title>
        <authorList>
            <person name="Hoffmann M."/>
            <person name="Allard M."/>
            <person name="Evans P."/>
            <person name="Brown E."/>
            <person name="Tallon L."/>
            <person name="Sadzewicz L."/>
            <person name="Sengamalay N."/>
            <person name="Ott S."/>
            <person name="Godinez A."/>
            <person name="Nagaraj S."/>
            <person name="Vyas G."/>
            <person name="Aluvathingal J."/>
            <person name="Nadendla S."/>
            <person name="Geyer C."/>
            <person name="Sichtig H."/>
        </authorList>
    </citation>
    <scope>NUCLEOTIDE SEQUENCE</scope>
    <source>
        <strain evidence="1">ATCC 33809</strain>
    </source>
</reference>
<evidence type="ECO:0000313" key="1">
    <source>
        <dbReference type="EMBL" id="AMF95969.1"/>
    </source>
</evidence>
<dbReference type="PANTHER" id="PTHR32432">
    <property type="entry name" value="CELL DIVISION PROTEIN FTSA-RELATED"/>
    <property type="match status" value="1"/>
</dbReference>
<dbReference type="NCBIfam" id="TIGR01175">
    <property type="entry name" value="pilM"/>
    <property type="match status" value="1"/>
</dbReference>
<dbReference type="Gene3D" id="3.30.1490.300">
    <property type="match status" value="1"/>
</dbReference>
<dbReference type="Pfam" id="PF11104">
    <property type="entry name" value="PilM_2"/>
    <property type="match status" value="2"/>
</dbReference>
<dbReference type="PANTHER" id="PTHR32432:SF3">
    <property type="entry name" value="ETHANOLAMINE UTILIZATION PROTEIN EUTJ"/>
    <property type="match status" value="1"/>
</dbReference>
<proteinExistence type="predicted"/>
<dbReference type="Proteomes" id="UP000254626">
    <property type="component" value="Unassembled WGS sequence"/>
</dbReference>
<reference evidence="3" key="1">
    <citation type="submission" date="2015-12" db="EMBL/GenBank/DDBJ databases">
        <title>FDA dAtabase for Regulatory Grade micrObial Sequences (FDA-ARGOS): Supporting development and validation of Infectious Disease Dx tests.</title>
        <authorList>
            <person name="Hoffmann M."/>
            <person name="Allard M."/>
            <person name="Evans P."/>
            <person name="Brown E."/>
            <person name="Tallon L.J."/>
            <person name="Sadzewicz L."/>
            <person name="Sengamalay N."/>
            <person name="Ott S."/>
            <person name="Godinez A."/>
            <person name="Nagaraj S."/>
            <person name="Vyas G."/>
            <person name="Aluvathingal J."/>
            <person name="Nadendla S."/>
            <person name="Geyer C."/>
            <person name="Sichtig H."/>
        </authorList>
    </citation>
    <scope>NUCLEOTIDE SEQUENCE [LARGE SCALE GENOMIC DNA]</scope>
    <source>
        <strain evidence="3">ATCC 33809</strain>
    </source>
</reference>
<name>A0AAX2LLW6_VIBFL</name>
<dbReference type="KEGG" id="vfl:AL536_21810"/>
<dbReference type="EMBL" id="CP014035">
    <property type="protein sequence ID" value="AMF95969.1"/>
    <property type="molecule type" value="Genomic_DNA"/>
</dbReference>